<evidence type="ECO:0000313" key="3">
    <source>
        <dbReference type="Proteomes" id="UP000613160"/>
    </source>
</evidence>
<protein>
    <submittedName>
        <fullName evidence="2">Uncharacterized protein</fullName>
    </submittedName>
</protein>
<dbReference type="RefSeq" id="WP_188855105.1">
    <property type="nucleotide sequence ID" value="NZ_BMJJ01000017.1"/>
</dbReference>
<sequence length="103" mass="11323">MAKHLTARNIAADFGESSRHWTKLAATGVVPGAFQPKGTATWLFDVELFRAWHAAGQMPAPRAPVPSPVSKRPKPVVSPRQQRKQAEFSSEIDRLVRSALPPK</sequence>
<comment type="caution">
    <text evidence="2">The sequence shown here is derived from an EMBL/GenBank/DDBJ whole genome shotgun (WGS) entry which is preliminary data.</text>
</comment>
<gene>
    <name evidence="2" type="ORF">GCM10011335_49440</name>
</gene>
<dbReference type="AlphaFoldDB" id="A0A917DJ98"/>
<keyword evidence="3" id="KW-1185">Reference proteome</keyword>
<reference evidence="2" key="2">
    <citation type="submission" date="2020-09" db="EMBL/GenBank/DDBJ databases">
        <authorList>
            <person name="Sun Q."/>
            <person name="Zhou Y."/>
        </authorList>
    </citation>
    <scope>NUCLEOTIDE SEQUENCE</scope>
    <source>
        <strain evidence="2">CGMCC 1.15493</strain>
    </source>
</reference>
<organism evidence="2 3">
    <name type="scientific">Aureimonas glaciei</name>
    <dbReference type="NCBI Taxonomy" id="1776957"/>
    <lineage>
        <taxon>Bacteria</taxon>
        <taxon>Pseudomonadati</taxon>
        <taxon>Pseudomonadota</taxon>
        <taxon>Alphaproteobacteria</taxon>
        <taxon>Hyphomicrobiales</taxon>
        <taxon>Aurantimonadaceae</taxon>
        <taxon>Aureimonas</taxon>
    </lineage>
</organism>
<proteinExistence type="predicted"/>
<feature type="region of interest" description="Disordered" evidence="1">
    <location>
        <begin position="58"/>
        <end position="103"/>
    </location>
</feature>
<reference evidence="2" key="1">
    <citation type="journal article" date="2014" name="Int. J. Syst. Evol. Microbiol.">
        <title>Complete genome sequence of Corynebacterium casei LMG S-19264T (=DSM 44701T), isolated from a smear-ripened cheese.</title>
        <authorList>
            <consortium name="US DOE Joint Genome Institute (JGI-PGF)"/>
            <person name="Walter F."/>
            <person name="Albersmeier A."/>
            <person name="Kalinowski J."/>
            <person name="Ruckert C."/>
        </authorList>
    </citation>
    <scope>NUCLEOTIDE SEQUENCE</scope>
    <source>
        <strain evidence="2">CGMCC 1.15493</strain>
    </source>
</reference>
<evidence type="ECO:0000313" key="2">
    <source>
        <dbReference type="EMBL" id="GGD40837.1"/>
    </source>
</evidence>
<dbReference type="Proteomes" id="UP000613160">
    <property type="component" value="Unassembled WGS sequence"/>
</dbReference>
<dbReference type="EMBL" id="BMJJ01000017">
    <property type="protein sequence ID" value="GGD40837.1"/>
    <property type="molecule type" value="Genomic_DNA"/>
</dbReference>
<evidence type="ECO:0000256" key="1">
    <source>
        <dbReference type="SAM" id="MobiDB-lite"/>
    </source>
</evidence>
<accession>A0A917DJ98</accession>
<name>A0A917DJ98_9HYPH</name>